<reference evidence="4 5" key="1">
    <citation type="submission" date="2019-04" db="EMBL/GenBank/DDBJ databases">
        <title>Crypto-aerobic microbial life in anoxic (sulfidic) marine sediments.</title>
        <authorList>
            <person name="Bhattacharya S."/>
            <person name="Roy C."/>
            <person name="Mondal N."/>
            <person name="Sarkar J."/>
            <person name="Mandal S."/>
            <person name="Rameez M.J."/>
            <person name="Ghosh W."/>
        </authorList>
    </citation>
    <scope>NUCLEOTIDE SEQUENCE [LARGE SCALE GENOMIC DNA]</scope>
    <source>
        <strain evidence="4 5">SBBC</strain>
    </source>
</reference>
<proteinExistence type="predicted"/>
<evidence type="ECO:0000313" key="4">
    <source>
        <dbReference type="EMBL" id="TKA94159.1"/>
    </source>
</evidence>
<keyword evidence="2 3" id="KW-0175">Coiled coil</keyword>
<feature type="non-terminal residue" evidence="4">
    <location>
        <position position="1"/>
    </location>
</feature>
<dbReference type="EMBL" id="SWAU01000441">
    <property type="protein sequence ID" value="TKA94159.1"/>
    <property type="molecule type" value="Genomic_DNA"/>
</dbReference>
<feature type="coiled-coil region" evidence="3">
    <location>
        <begin position="130"/>
        <end position="157"/>
    </location>
</feature>
<evidence type="ECO:0000256" key="1">
    <source>
        <dbReference type="ARBA" id="ARBA00004196"/>
    </source>
</evidence>
<dbReference type="AlphaFoldDB" id="A0A4U0YTZ0"/>
<dbReference type="GO" id="GO:0030313">
    <property type="term" value="C:cell envelope"/>
    <property type="evidence" value="ECO:0007669"/>
    <property type="project" value="UniProtKB-SubCell"/>
</dbReference>
<comment type="subcellular location">
    <subcellularLocation>
        <location evidence="1">Cell envelope</location>
    </subcellularLocation>
</comment>
<dbReference type="PANTHER" id="PTHR32347">
    <property type="entry name" value="EFFLUX SYSTEM COMPONENT YKNX-RELATED"/>
    <property type="match status" value="1"/>
</dbReference>
<evidence type="ECO:0000313" key="5">
    <source>
        <dbReference type="Proteomes" id="UP000306340"/>
    </source>
</evidence>
<dbReference type="Gene3D" id="2.40.50.100">
    <property type="match status" value="1"/>
</dbReference>
<organism evidence="4 5">
    <name type="scientific">Cereibacter changlensis</name>
    <dbReference type="NCBI Taxonomy" id="402884"/>
    <lineage>
        <taxon>Bacteria</taxon>
        <taxon>Pseudomonadati</taxon>
        <taxon>Pseudomonadota</taxon>
        <taxon>Alphaproteobacteria</taxon>
        <taxon>Rhodobacterales</taxon>
        <taxon>Paracoccaceae</taxon>
        <taxon>Cereibacter</taxon>
    </lineage>
</organism>
<dbReference type="SUPFAM" id="SSF111369">
    <property type="entry name" value="HlyD-like secretion proteins"/>
    <property type="match status" value="1"/>
</dbReference>
<dbReference type="InterPro" id="IPR050465">
    <property type="entry name" value="UPF0194_transport"/>
</dbReference>
<dbReference type="Proteomes" id="UP000306340">
    <property type="component" value="Unassembled WGS sequence"/>
</dbReference>
<sequence length="321" mass="34643">DPAAVLPDAEAAGLVARVLGEALTIQGRAHPALLRRFGNWLSGLARAVFGRRALKLKLAAVILAAGLLAAALIPSQHRPAFDARIEARDRQVIAAPFDGFLAAAPVQLGDAVAPGQELVRLEDSDLRLEGSRLAAEAEQLRTAMQNARAQRDTAELRNLTARLSQNTVEAALVGDQIARATVTADRAGLVVAGDAWKRVGSRVRLGDTLLQVASLDSLATLALIDEDWVADLPPEAPGVLLLAAWPDRPIPLHLHRITRETEATDGANAFVAWFDFEAPPEMALMDGMRGIIRVEAGPTTLLGRYGRGIGRWFERSLWRWR</sequence>
<dbReference type="Gene3D" id="1.10.287.470">
    <property type="entry name" value="Helix hairpin bin"/>
    <property type="match status" value="1"/>
</dbReference>
<dbReference type="RefSeq" id="WP_136794659.1">
    <property type="nucleotide sequence ID" value="NZ_SWAU01000441.1"/>
</dbReference>
<name>A0A4U0YTZ0_9RHOB</name>
<dbReference type="PANTHER" id="PTHR32347:SF23">
    <property type="entry name" value="BLL5650 PROTEIN"/>
    <property type="match status" value="1"/>
</dbReference>
<gene>
    <name evidence="4" type="ORF">FAZ78_23860</name>
</gene>
<evidence type="ECO:0000256" key="3">
    <source>
        <dbReference type="SAM" id="Coils"/>
    </source>
</evidence>
<protein>
    <submittedName>
        <fullName evidence="4">HlyD family efflux transporter periplasmic adaptor subunit</fullName>
    </submittedName>
</protein>
<accession>A0A4U0YTZ0</accession>
<evidence type="ECO:0000256" key="2">
    <source>
        <dbReference type="ARBA" id="ARBA00023054"/>
    </source>
</evidence>
<comment type="caution">
    <text evidence="4">The sequence shown here is derived from an EMBL/GenBank/DDBJ whole genome shotgun (WGS) entry which is preliminary data.</text>
</comment>